<feature type="transmembrane region" description="Helical" evidence="1">
    <location>
        <begin position="20"/>
        <end position="42"/>
    </location>
</feature>
<dbReference type="PANTHER" id="PTHR36832">
    <property type="entry name" value="SLR1174 PROTEIN-RELATED"/>
    <property type="match status" value="1"/>
</dbReference>
<dbReference type="EMBL" id="MHCH01000046">
    <property type="protein sequence ID" value="OGY16396.1"/>
    <property type="molecule type" value="Genomic_DNA"/>
</dbReference>
<feature type="transmembrane region" description="Helical" evidence="1">
    <location>
        <begin position="178"/>
        <end position="198"/>
    </location>
</feature>
<dbReference type="InterPro" id="IPR010390">
    <property type="entry name" value="ABC-2_transporter-like"/>
</dbReference>
<gene>
    <name evidence="2" type="ORF">A2784_02940</name>
</gene>
<feature type="non-terminal residue" evidence="2">
    <location>
        <position position="258"/>
    </location>
</feature>
<dbReference type="Proteomes" id="UP000177324">
    <property type="component" value="Unassembled WGS sequence"/>
</dbReference>
<protein>
    <recommendedName>
        <fullName evidence="4">ABC transporter permease</fullName>
    </recommendedName>
</protein>
<name>A0A1G1VLY8_9BACT</name>
<sequence>MKIRKYWQIAKISWSNGLAYRLNLVMWRVRVVVQMLAGYFLWMAVFNRNQVAFGYNQAQMLTYVLGGALIRTLVLSQRSVDVQVEISSGDLNNYLVKPINYFRYWLARDGADKLLNAVFGVGELAVLVILLRPPILGPVGGQNLAGLLAMIVGAMMMYFYLSLLVSMTTFWYPEQNGWPQRFLIFMILEFLAGGLFPLDILPEPVLAVVKWLPTSYLVFIPMQVYLGRVSGQELAVSLLIMLAWVGILKQLAQMVFKR</sequence>
<feature type="transmembrane region" description="Helical" evidence="1">
    <location>
        <begin position="114"/>
        <end position="132"/>
    </location>
</feature>
<accession>A0A1G1VLY8</accession>
<feature type="transmembrane region" description="Helical" evidence="1">
    <location>
        <begin position="205"/>
        <end position="222"/>
    </location>
</feature>
<dbReference type="Pfam" id="PF06182">
    <property type="entry name" value="ABC2_membrane_6"/>
    <property type="match status" value="1"/>
</dbReference>
<comment type="caution">
    <text evidence="2">The sequence shown here is derived from an EMBL/GenBank/DDBJ whole genome shotgun (WGS) entry which is preliminary data.</text>
</comment>
<dbReference type="PANTHER" id="PTHR36832:SF1">
    <property type="entry name" value="SLR1174 PROTEIN"/>
    <property type="match status" value="1"/>
</dbReference>
<dbReference type="STRING" id="1797589.A2784_02940"/>
<dbReference type="AlphaFoldDB" id="A0A1G1VLY8"/>
<reference evidence="2 3" key="1">
    <citation type="journal article" date="2016" name="Nat. Commun.">
        <title>Thousands of microbial genomes shed light on interconnected biogeochemical processes in an aquifer system.</title>
        <authorList>
            <person name="Anantharaman K."/>
            <person name="Brown C.T."/>
            <person name="Hug L.A."/>
            <person name="Sharon I."/>
            <person name="Castelle C.J."/>
            <person name="Probst A.J."/>
            <person name="Thomas B.C."/>
            <person name="Singh A."/>
            <person name="Wilkins M.J."/>
            <person name="Karaoz U."/>
            <person name="Brodie E.L."/>
            <person name="Williams K.H."/>
            <person name="Hubbard S.S."/>
            <person name="Banfield J.F."/>
        </authorList>
    </citation>
    <scope>NUCLEOTIDE SEQUENCE [LARGE SCALE GENOMIC DNA]</scope>
</reference>
<keyword evidence="1" id="KW-0812">Transmembrane</keyword>
<feature type="transmembrane region" description="Helical" evidence="1">
    <location>
        <begin position="144"/>
        <end position="172"/>
    </location>
</feature>
<keyword evidence="1" id="KW-1133">Transmembrane helix</keyword>
<keyword evidence="1" id="KW-0472">Membrane</keyword>
<organism evidence="2 3">
    <name type="scientific">Candidatus Chisholmbacteria bacterium RIFCSPHIGHO2_01_FULL_48_12</name>
    <dbReference type="NCBI Taxonomy" id="1797589"/>
    <lineage>
        <taxon>Bacteria</taxon>
        <taxon>Candidatus Chisholmiibacteriota</taxon>
    </lineage>
</organism>
<proteinExistence type="predicted"/>
<evidence type="ECO:0000313" key="3">
    <source>
        <dbReference type="Proteomes" id="UP000177324"/>
    </source>
</evidence>
<evidence type="ECO:0000313" key="2">
    <source>
        <dbReference type="EMBL" id="OGY16396.1"/>
    </source>
</evidence>
<evidence type="ECO:0008006" key="4">
    <source>
        <dbReference type="Google" id="ProtNLM"/>
    </source>
</evidence>
<evidence type="ECO:0000256" key="1">
    <source>
        <dbReference type="SAM" id="Phobius"/>
    </source>
</evidence>
<feature type="transmembrane region" description="Helical" evidence="1">
    <location>
        <begin position="234"/>
        <end position="252"/>
    </location>
</feature>